<keyword evidence="3" id="KW-1185">Reference proteome</keyword>
<comment type="caution">
    <text evidence="2">The sequence shown here is derived from an EMBL/GenBank/DDBJ whole genome shotgun (WGS) entry which is preliminary data.</text>
</comment>
<evidence type="ECO:0000313" key="3">
    <source>
        <dbReference type="Proteomes" id="UP001367316"/>
    </source>
</evidence>
<dbReference type="Proteomes" id="UP001367316">
    <property type="component" value="Unassembled WGS sequence"/>
</dbReference>
<reference evidence="2 3" key="1">
    <citation type="submission" date="2024-04" db="EMBL/GenBank/DDBJ databases">
        <title>Phyllosticta paracitricarpa is synonymous to the EU quarantine fungus P. citricarpa based on phylogenomic analyses.</title>
        <authorList>
            <consortium name="Lawrence Berkeley National Laboratory"/>
            <person name="Van ingen-buijs V.A."/>
            <person name="Van westerhoven A.C."/>
            <person name="Haridas S."/>
            <person name="Skiadas P."/>
            <person name="Martin F."/>
            <person name="Groenewald J.Z."/>
            <person name="Crous P.W."/>
            <person name="Seidl M.F."/>
        </authorList>
    </citation>
    <scope>NUCLEOTIDE SEQUENCE [LARGE SCALE GENOMIC DNA]</scope>
    <source>
        <strain evidence="2 3">CBS 141358</strain>
    </source>
</reference>
<evidence type="ECO:0000313" key="2">
    <source>
        <dbReference type="EMBL" id="KAK7606209.1"/>
    </source>
</evidence>
<evidence type="ECO:0000256" key="1">
    <source>
        <dbReference type="SAM" id="MobiDB-lite"/>
    </source>
</evidence>
<feature type="region of interest" description="Disordered" evidence="1">
    <location>
        <begin position="255"/>
        <end position="281"/>
    </location>
</feature>
<accession>A0ABR1MUH4</accession>
<sequence length="281" mass="30427">MLHKGSYDVRVVCSSGMVYRTPQLAGFGRSTRMQDSELKLTRNGATYQSNAVTQSSRNDWRSTHTLPSVAACGDDARGRVKFPSIRQSPVEKIPHSRCSSGCQKAGRVYKQRGRPRPILAKRTVLEAQSAGCGQDTGISAACISRDRARCLGRSRPFRVLLLSWIQSTRSRSVQHSTTVARRPQVISVKGWGRNICFRQSGGAAEKSCLGPQPFHPDCVISGWLSLSLSRTAVAIATLATQEPFLVSSPFASNDTPTRSLVAPSRSTPKAVGAARPKTTIG</sequence>
<dbReference type="EMBL" id="JBBPBF010000053">
    <property type="protein sequence ID" value="KAK7606209.1"/>
    <property type="molecule type" value="Genomic_DNA"/>
</dbReference>
<organism evidence="2 3">
    <name type="scientific">Phyllosticta paracitricarpa</name>
    <dbReference type="NCBI Taxonomy" id="2016321"/>
    <lineage>
        <taxon>Eukaryota</taxon>
        <taxon>Fungi</taxon>
        <taxon>Dikarya</taxon>
        <taxon>Ascomycota</taxon>
        <taxon>Pezizomycotina</taxon>
        <taxon>Dothideomycetes</taxon>
        <taxon>Dothideomycetes incertae sedis</taxon>
        <taxon>Botryosphaeriales</taxon>
        <taxon>Phyllostictaceae</taxon>
        <taxon>Phyllosticta</taxon>
    </lineage>
</organism>
<protein>
    <submittedName>
        <fullName evidence="2">Uncharacterized protein</fullName>
    </submittedName>
</protein>
<gene>
    <name evidence="2" type="ORF">JOL62DRAFT_365230</name>
</gene>
<proteinExistence type="predicted"/>
<name>A0ABR1MUH4_9PEZI</name>